<dbReference type="RefSeq" id="WP_066421133.1">
    <property type="nucleotide sequence ID" value="NZ_FKBS01000029.1"/>
</dbReference>
<name>A0A157RN86_9BORD</name>
<proteinExistence type="predicted"/>
<dbReference type="InterPro" id="IPR025409">
    <property type="entry name" value="DUF4303"/>
</dbReference>
<dbReference type="Pfam" id="PF14136">
    <property type="entry name" value="DUF4303"/>
    <property type="match status" value="1"/>
</dbReference>
<evidence type="ECO:0000313" key="2">
    <source>
        <dbReference type="Proteomes" id="UP000077037"/>
    </source>
</evidence>
<dbReference type="AlphaFoldDB" id="A0A157RN86"/>
<dbReference type="OrthoDB" id="2618657at2"/>
<dbReference type="EMBL" id="FKBS01000029">
    <property type="protein sequence ID" value="SAI59437.1"/>
    <property type="molecule type" value="Genomic_DNA"/>
</dbReference>
<evidence type="ECO:0000313" key="1">
    <source>
        <dbReference type="EMBL" id="SAI59437.1"/>
    </source>
</evidence>
<reference evidence="1 2" key="1">
    <citation type="submission" date="2016-03" db="EMBL/GenBank/DDBJ databases">
        <authorList>
            <consortium name="Pathogen Informatics"/>
        </authorList>
    </citation>
    <scope>NUCLEOTIDE SEQUENCE [LARGE SCALE GENOMIC DNA]</scope>
    <source>
        <strain evidence="1 2">NCTC13364</strain>
    </source>
</reference>
<protein>
    <recommendedName>
        <fullName evidence="3">DUF4303 domain-containing protein</fullName>
    </recommendedName>
</protein>
<organism evidence="1 2">
    <name type="scientific">Bordetella ansorpii</name>
    <dbReference type="NCBI Taxonomy" id="288768"/>
    <lineage>
        <taxon>Bacteria</taxon>
        <taxon>Pseudomonadati</taxon>
        <taxon>Pseudomonadota</taxon>
        <taxon>Betaproteobacteria</taxon>
        <taxon>Burkholderiales</taxon>
        <taxon>Alcaligenaceae</taxon>
        <taxon>Bordetella</taxon>
    </lineage>
</organism>
<dbReference type="Proteomes" id="UP000077037">
    <property type="component" value="Unassembled WGS sequence"/>
</dbReference>
<accession>A0A157RN86</accession>
<gene>
    <name evidence="1" type="ORF">SAMEA1982600_05283</name>
</gene>
<sequence length="186" mass="20809">MSIYNALHEPLKEGVKAAWRQLCQEADPRDIYVFAIDPGDDLGTSVSIAANTESTLSDCDSELERLELRWSMPDWTYAFFGDEELSAFNDAFSADHPDPYALDDEQAETHIEAFFGLCVSVLRELDAEGLFGTGAQRERLLLGVIWSDQSDDSMVDFASQTNAAPQVEAFRQALMRLRELQGAAYR</sequence>
<evidence type="ECO:0008006" key="3">
    <source>
        <dbReference type="Google" id="ProtNLM"/>
    </source>
</evidence>